<feature type="region of interest" description="Disordered" evidence="1">
    <location>
        <begin position="41"/>
        <end position="83"/>
    </location>
</feature>
<proteinExistence type="predicted"/>
<evidence type="ECO:0000313" key="2">
    <source>
        <dbReference type="EMBL" id="CAB4628848.1"/>
    </source>
</evidence>
<sequence length="83" mass="8143">MQTSGKKCPDASAKPATCPLASCVGVFETAKAVPLVPSETITSPGSACNPRAAPALSPAPPAIGTPVDVVPPNSPGFTIRGST</sequence>
<dbReference type="EMBL" id="CAEZVH010000085">
    <property type="protein sequence ID" value="CAB4628848.1"/>
    <property type="molecule type" value="Genomic_DNA"/>
</dbReference>
<reference evidence="2" key="1">
    <citation type="submission" date="2020-05" db="EMBL/GenBank/DDBJ databases">
        <authorList>
            <person name="Chiriac C."/>
            <person name="Salcher M."/>
            <person name="Ghai R."/>
            <person name="Kavagutti S V."/>
        </authorList>
    </citation>
    <scope>NUCLEOTIDE SEQUENCE</scope>
</reference>
<evidence type="ECO:0000256" key="1">
    <source>
        <dbReference type="SAM" id="MobiDB-lite"/>
    </source>
</evidence>
<name>A0A6J6IWF7_9ZZZZ</name>
<accession>A0A6J6IWF7</accession>
<organism evidence="2">
    <name type="scientific">freshwater metagenome</name>
    <dbReference type="NCBI Taxonomy" id="449393"/>
    <lineage>
        <taxon>unclassified sequences</taxon>
        <taxon>metagenomes</taxon>
        <taxon>ecological metagenomes</taxon>
    </lineage>
</organism>
<dbReference type="AlphaFoldDB" id="A0A6J6IWF7"/>
<protein>
    <submittedName>
        <fullName evidence="2">Unannotated protein</fullName>
    </submittedName>
</protein>
<gene>
    <name evidence="2" type="ORF">UFOPK1951_00736</name>
</gene>